<keyword evidence="5" id="KW-0121">Carboxypeptidase</keyword>
<comment type="similarity">
    <text evidence="2">In the C-terminal section; belongs to the transpeptidase family.</text>
</comment>
<evidence type="ECO:0000259" key="19">
    <source>
        <dbReference type="Pfam" id="PF00912"/>
    </source>
</evidence>
<evidence type="ECO:0000256" key="6">
    <source>
        <dbReference type="ARBA" id="ARBA00022670"/>
    </source>
</evidence>
<dbReference type="Pfam" id="PF00905">
    <property type="entry name" value="Transpeptidase"/>
    <property type="match status" value="2"/>
</dbReference>
<dbReference type="GO" id="GO:0071555">
    <property type="term" value="P:cell wall organization"/>
    <property type="evidence" value="ECO:0007669"/>
    <property type="project" value="UniProtKB-KW"/>
</dbReference>
<keyword evidence="12 17" id="KW-0472">Membrane</keyword>
<keyword evidence="7" id="KW-0328">Glycosyltransferase</keyword>
<dbReference type="InterPro" id="IPR012338">
    <property type="entry name" value="Beta-lactam/transpept-like"/>
</dbReference>
<dbReference type="GO" id="GO:0008360">
    <property type="term" value="P:regulation of cell shape"/>
    <property type="evidence" value="ECO:0007669"/>
    <property type="project" value="UniProtKB-KW"/>
</dbReference>
<evidence type="ECO:0000313" key="21">
    <source>
        <dbReference type="Proteomes" id="UP000317371"/>
    </source>
</evidence>
<comment type="similarity">
    <text evidence="3">In the N-terminal section; belongs to the glycosyltransferase 51 family.</text>
</comment>
<keyword evidence="10" id="KW-0133">Cell shape</keyword>
<feature type="domain" description="Penicillin-binding protein transpeptidase" evidence="18">
    <location>
        <begin position="436"/>
        <end position="623"/>
    </location>
</feature>
<dbReference type="Gene3D" id="3.40.710.10">
    <property type="entry name" value="DD-peptidase/beta-lactamase superfamily"/>
    <property type="match status" value="1"/>
</dbReference>
<keyword evidence="8" id="KW-0808">Transferase</keyword>
<dbReference type="AlphaFoldDB" id="A0A540VKH1"/>
<evidence type="ECO:0000256" key="10">
    <source>
        <dbReference type="ARBA" id="ARBA00022960"/>
    </source>
</evidence>
<evidence type="ECO:0000256" key="16">
    <source>
        <dbReference type="ARBA" id="ARBA00049902"/>
    </source>
</evidence>
<dbReference type="GO" id="GO:0008658">
    <property type="term" value="F:penicillin binding"/>
    <property type="evidence" value="ECO:0007669"/>
    <property type="project" value="InterPro"/>
</dbReference>
<dbReference type="GO" id="GO:0009252">
    <property type="term" value="P:peptidoglycan biosynthetic process"/>
    <property type="evidence" value="ECO:0007669"/>
    <property type="project" value="UniProtKB-KW"/>
</dbReference>
<dbReference type="InterPro" id="IPR001460">
    <property type="entry name" value="PCN-bd_Tpept"/>
</dbReference>
<keyword evidence="13" id="KW-0511">Multifunctional enzyme</keyword>
<keyword evidence="17" id="KW-1133">Transmembrane helix</keyword>
<evidence type="ECO:0000256" key="12">
    <source>
        <dbReference type="ARBA" id="ARBA00023136"/>
    </source>
</evidence>
<proteinExistence type="inferred from homology"/>
<keyword evidence="9" id="KW-0378">Hydrolase</keyword>
<dbReference type="SUPFAM" id="SSF53955">
    <property type="entry name" value="Lysozyme-like"/>
    <property type="match status" value="1"/>
</dbReference>
<dbReference type="FunFam" id="1.10.3810.10:FF:000001">
    <property type="entry name" value="Penicillin-binding protein 1A"/>
    <property type="match status" value="1"/>
</dbReference>
<feature type="domain" description="Penicillin-binding protein transpeptidase" evidence="18">
    <location>
        <begin position="353"/>
        <end position="405"/>
    </location>
</feature>
<dbReference type="Gene3D" id="1.10.3810.10">
    <property type="entry name" value="Biosynthetic peptidoglycan transglycosylase-like"/>
    <property type="match status" value="1"/>
</dbReference>
<evidence type="ECO:0000259" key="18">
    <source>
        <dbReference type="Pfam" id="PF00905"/>
    </source>
</evidence>
<dbReference type="GO" id="GO:0005886">
    <property type="term" value="C:plasma membrane"/>
    <property type="evidence" value="ECO:0007669"/>
    <property type="project" value="UniProtKB-SubCell"/>
</dbReference>
<dbReference type="GO" id="GO:0008955">
    <property type="term" value="F:peptidoglycan glycosyltransferase activity"/>
    <property type="evidence" value="ECO:0007669"/>
    <property type="project" value="UniProtKB-EC"/>
</dbReference>
<comment type="catalytic activity">
    <reaction evidence="16">
        <text>[GlcNAc-(1-&gt;4)-Mur2Ac(oyl-L-Ala-gamma-D-Glu-L-Lys-D-Ala-D-Ala)](n)-di-trans,octa-cis-undecaprenyl diphosphate + beta-D-GlcNAc-(1-&gt;4)-Mur2Ac(oyl-L-Ala-gamma-D-Glu-L-Lys-D-Ala-D-Ala)-di-trans,octa-cis-undecaprenyl diphosphate = [GlcNAc-(1-&gt;4)-Mur2Ac(oyl-L-Ala-gamma-D-Glu-L-Lys-D-Ala-D-Ala)](n+1)-di-trans,octa-cis-undecaprenyl diphosphate + di-trans,octa-cis-undecaprenyl diphosphate + H(+)</text>
        <dbReference type="Rhea" id="RHEA:23708"/>
        <dbReference type="Rhea" id="RHEA-COMP:9602"/>
        <dbReference type="Rhea" id="RHEA-COMP:9603"/>
        <dbReference type="ChEBI" id="CHEBI:15378"/>
        <dbReference type="ChEBI" id="CHEBI:58405"/>
        <dbReference type="ChEBI" id="CHEBI:60033"/>
        <dbReference type="ChEBI" id="CHEBI:78435"/>
        <dbReference type="EC" id="2.4.99.28"/>
    </reaction>
</comment>
<keyword evidence="17" id="KW-0812">Transmembrane</keyword>
<evidence type="ECO:0000256" key="3">
    <source>
        <dbReference type="ARBA" id="ARBA00007739"/>
    </source>
</evidence>
<evidence type="ECO:0000256" key="15">
    <source>
        <dbReference type="ARBA" id="ARBA00034000"/>
    </source>
</evidence>
<evidence type="ECO:0000313" key="20">
    <source>
        <dbReference type="EMBL" id="TQE97227.1"/>
    </source>
</evidence>
<evidence type="ECO:0000256" key="1">
    <source>
        <dbReference type="ARBA" id="ARBA00004236"/>
    </source>
</evidence>
<keyword evidence="4" id="KW-1003">Cell membrane</keyword>
<feature type="domain" description="Glycosyl transferase family 51" evidence="19">
    <location>
        <begin position="80"/>
        <end position="251"/>
    </location>
</feature>
<dbReference type="EMBL" id="VIGC01000004">
    <property type="protein sequence ID" value="TQE97227.1"/>
    <property type="molecule type" value="Genomic_DNA"/>
</dbReference>
<evidence type="ECO:0000256" key="14">
    <source>
        <dbReference type="ARBA" id="ARBA00023316"/>
    </source>
</evidence>
<evidence type="ECO:0000256" key="11">
    <source>
        <dbReference type="ARBA" id="ARBA00022984"/>
    </source>
</evidence>
<keyword evidence="14" id="KW-0961">Cell wall biogenesis/degradation</keyword>
<dbReference type="InterPro" id="IPR050396">
    <property type="entry name" value="Glycosyltr_51/Transpeptidase"/>
</dbReference>
<keyword evidence="6" id="KW-0645">Protease</keyword>
<dbReference type="OrthoDB" id="9766909at2"/>
<dbReference type="InterPro" id="IPR001264">
    <property type="entry name" value="Glyco_trans_51"/>
</dbReference>
<dbReference type="GO" id="GO:0009002">
    <property type="term" value="F:serine-type D-Ala-D-Ala carboxypeptidase activity"/>
    <property type="evidence" value="ECO:0007669"/>
    <property type="project" value="UniProtKB-EC"/>
</dbReference>
<dbReference type="GO" id="GO:0006508">
    <property type="term" value="P:proteolysis"/>
    <property type="evidence" value="ECO:0007669"/>
    <property type="project" value="UniProtKB-KW"/>
</dbReference>
<comment type="catalytic activity">
    <reaction evidence="15">
        <text>Preferential cleavage: (Ac)2-L-Lys-D-Ala-|-D-Ala. Also transpeptidation of peptidyl-alanyl moieties that are N-acyl substituents of D-alanine.</text>
        <dbReference type="EC" id="3.4.16.4"/>
    </reaction>
</comment>
<organism evidence="20 21">
    <name type="scientific">Litorilinea aerophila</name>
    <dbReference type="NCBI Taxonomy" id="1204385"/>
    <lineage>
        <taxon>Bacteria</taxon>
        <taxon>Bacillati</taxon>
        <taxon>Chloroflexota</taxon>
        <taxon>Caldilineae</taxon>
        <taxon>Caldilineales</taxon>
        <taxon>Caldilineaceae</taxon>
        <taxon>Litorilinea</taxon>
    </lineage>
</organism>
<evidence type="ECO:0000256" key="2">
    <source>
        <dbReference type="ARBA" id="ARBA00007090"/>
    </source>
</evidence>
<evidence type="ECO:0000256" key="9">
    <source>
        <dbReference type="ARBA" id="ARBA00022801"/>
    </source>
</evidence>
<evidence type="ECO:0000256" key="5">
    <source>
        <dbReference type="ARBA" id="ARBA00022645"/>
    </source>
</evidence>
<keyword evidence="21" id="KW-1185">Reference proteome</keyword>
<comment type="subcellular location">
    <subcellularLocation>
        <location evidence="1">Cell membrane</location>
    </subcellularLocation>
</comment>
<dbReference type="PANTHER" id="PTHR32282:SF11">
    <property type="entry name" value="PENICILLIN-BINDING PROTEIN 1B"/>
    <property type="match status" value="1"/>
</dbReference>
<comment type="caution">
    <text evidence="20">The sequence shown here is derived from an EMBL/GenBank/DDBJ whole genome shotgun (WGS) entry which is preliminary data.</text>
</comment>
<dbReference type="Pfam" id="PF00912">
    <property type="entry name" value="Transgly"/>
    <property type="match status" value="1"/>
</dbReference>
<feature type="transmembrane region" description="Helical" evidence="17">
    <location>
        <begin position="21"/>
        <end position="44"/>
    </location>
</feature>
<dbReference type="GO" id="GO:0030288">
    <property type="term" value="C:outer membrane-bounded periplasmic space"/>
    <property type="evidence" value="ECO:0007669"/>
    <property type="project" value="TreeGrafter"/>
</dbReference>
<evidence type="ECO:0000256" key="17">
    <source>
        <dbReference type="SAM" id="Phobius"/>
    </source>
</evidence>
<dbReference type="Proteomes" id="UP000317371">
    <property type="component" value="Unassembled WGS sequence"/>
</dbReference>
<evidence type="ECO:0000256" key="8">
    <source>
        <dbReference type="ARBA" id="ARBA00022679"/>
    </source>
</evidence>
<sequence>MRHVDFLPGMNMRKWLGRRSFWLRLSLGLALVLVASGYGLYTWLLADLPPVSAVEQRLVRPTTQILDRHGRVLYEVIDPAAGKQISLDLSTLPRACIQATLATEDSRFYLHPGVDPLAILRAVWQNLRGREVISGGSTLTQQLARNLLMEPAERYQQSLRRKIREAWLAWQLERRYTKDELLALYLNQTYYGNFAFGIEAAAQIFFAKPAAQLSQAECALLAGLVQYPSGYNPLQHPDAAKERQLTVLRLMWEAGYLTDDQVQEIAAQPLRYRSRLFDIRAPHFVMYVQDILAQRLGPDRLRDGGLRVYTTLDLDLQRQAEASIRYRLDLLNCRIPGLCDERTDPNRRVDNAAAVVLDGQTGQILAMVGSPDYFDPRIQGNVNAALSLRQPGSAIKPLTYAAALDPAWSARLGLQPLTPASILADLPTTFYVRDEQGGNVPYQPLNYDRQFHGPVSVRTALANSYNVPAVKVLQRIGVPSLEQIAAQAGISTFTNEYGLALTLGGGEVKLLELTAAYGIFLDGHRRDPQAILAIEEVVDGVSRPLPGFQAPEATLGPQVIQPDTAYLITHILADPVARIPAFGEGSVLELPFPAAVKTGTTTDWRDNWTIGYSTRRIVGVWVGNADNTPMLDISGVDGAGPIWHDLMLAAHPTPPQDFPRPETITQVTICAPSGLLPSRDCPRTRQEIFIRGTEPTQVDNQFQRISVDLATGLRAGPDTPPERVAERVYWLLPPEYWDWMQRQGIPIPPPATVAQDSAPGRDQLVDASTNASPLVLSAPTSHTGYAIHPGVPRERQRIQVAGHVADGRPWAELRLMMDGIPVAEARQAAQLSAWWPLEPGPHHFWLEGRMAEDGPVVRSEQALVVVDDLTHAQPLTVSRQP</sequence>
<keyword evidence="11" id="KW-0573">Peptidoglycan synthesis</keyword>
<dbReference type="InterPro" id="IPR023346">
    <property type="entry name" value="Lysozyme-like_dom_sf"/>
</dbReference>
<evidence type="ECO:0000256" key="4">
    <source>
        <dbReference type="ARBA" id="ARBA00022475"/>
    </source>
</evidence>
<evidence type="ECO:0000256" key="7">
    <source>
        <dbReference type="ARBA" id="ARBA00022676"/>
    </source>
</evidence>
<name>A0A540VKH1_9CHLR</name>
<protein>
    <submittedName>
        <fullName evidence="20">Penicillin-binding protein</fullName>
    </submittedName>
</protein>
<dbReference type="PANTHER" id="PTHR32282">
    <property type="entry name" value="BINDING PROTEIN TRANSPEPTIDASE, PUTATIVE-RELATED"/>
    <property type="match status" value="1"/>
</dbReference>
<dbReference type="SUPFAM" id="SSF56601">
    <property type="entry name" value="beta-lactamase/transpeptidase-like"/>
    <property type="match status" value="1"/>
</dbReference>
<dbReference type="InterPro" id="IPR036950">
    <property type="entry name" value="PBP_transglycosylase"/>
</dbReference>
<accession>A0A540VKH1</accession>
<gene>
    <name evidence="20" type="ORF">FKZ61_04220</name>
</gene>
<dbReference type="FunCoup" id="A0A540VKH1">
    <property type="interactions" value="271"/>
</dbReference>
<evidence type="ECO:0000256" key="13">
    <source>
        <dbReference type="ARBA" id="ARBA00023268"/>
    </source>
</evidence>
<reference evidence="20 21" key="1">
    <citation type="submission" date="2019-06" db="EMBL/GenBank/DDBJ databases">
        <title>Genome sequence of Litorilinea aerophila BAA-2444.</title>
        <authorList>
            <person name="Maclea K.S."/>
            <person name="Maurais E.G."/>
            <person name="Iannazzi L.C."/>
        </authorList>
    </citation>
    <scope>NUCLEOTIDE SEQUENCE [LARGE SCALE GENOMIC DNA]</scope>
    <source>
        <strain evidence="20 21">ATCC BAA-2444</strain>
    </source>
</reference>
<dbReference type="InParanoid" id="A0A540VKH1"/>